<gene>
    <name evidence="1" type="ORF">Fot_42516</name>
</gene>
<organism evidence="1 2">
    <name type="scientific">Forsythia ovata</name>
    <dbReference type="NCBI Taxonomy" id="205694"/>
    <lineage>
        <taxon>Eukaryota</taxon>
        <taxon>Viridiplantae</taxon>
        <taxon>Streptophyta</taxon>
        <taxon>Embryophyta</taxon>
        <taxon>Tracheophyta</taxon>
        <taxon>Spermatophyta</taxon>
        <taxon>Magnoliopsida</taxon>
        <taxon>eudicotyledons</taxon>
        <taxon>Gunneridae</taxon>
        <taxon>Pentapetalae</taxon>
        <taxon>asterids</taxon>
        <taxon>lamiids</taxon>
        <taxon>Lamiales</taxon>
        <taxon>Oleaceae</taxon>
        <taxon>Forsythieae</taxon>
        <taxon>Forsythia</taxon>
    </lineage>
</organism>
<protein>
    <submittedName>
        <fullName evidence="1">Uncharacterized protein</fullName>
    </submittedName>
</protein>
<accession>A0ABD1RME0</accession>
<name>A0ABD1RME0_9LAMI</name>
<proteinExistence type="predicted"/>
<dbReference type="EMBL" id="JBFOLJ010000012">
    <property type="protein sequence ID" value="KAL2489224.1"/>
    <property type="molecule type" value="Genomic_DNA"/>
</dbReference>
<keyword evidence="2" id="KW-1185">Reference proteome</keyword>
<reference evidence="2" key="1">
    <citation type="submission" date="2024-07" db="EMBL/GenBank/DDBJ databases">
        <title>Two chromosome-level genome assemblies of Korean endemic species Abeliophyllum distichum and Forsythia ovata (Oleaceae).</title>
        <authorList>
            <person name="Jang H."/>
        </authorList>
    </citation>
    <scope>NUCLEOTIDE SEQUENCE [LARGE SCALE GENOMIC DNA]</scope>
</reference>
<dbReference type="Proteomes" id="UP001604277">
    <property type="component" value="Unassembled WGS sequence"/>
</dbReference>
<evidence type="ECO:0000313" key="2">
    <source>
        <dbReference type="Proteomes" id="UP001604277"/>
    </source>
</evidence>
<comment type="caution">
    <text evidence="1">The sequence shown here is derived from an EMBL/GenBank/DDBJ whole genome shotgun (WGS) entry which is preliminary data.</text>
</comment>
<evidence type="ECO:0000313" key="1">
    <source>
        <dbReference type="EMBL" id="KAL2489224.1"/>
    </source>
</evidence>
<dbReference type="AlphaFoldDB" id="A0ABD1RME0"/>
<sequence length="119" mass="13559">MSTCTLEHTLDCRWPTTHGGTVVVGIPTFNSDTKIISQNDYHQNDEEKTHLCTFHRAFSYAQDRSVPIFIDGTRSSFSYKCVHFDILIRRVMFTLTCEEKAVVTIAAVTVEERAEDRGL</sequence>